<dbReference type="KEGG" id="bfn:OI25_7528"/>
<dbReference type="Pfam" id="PF18928">
    <property type="entry name" value="DUF5677"/>
    <property type="match status" value="1"/>
</dbReference>
<gene>
    <name evidence="1" type="ORF">OI25_7528</name>
</gene>
<sequence length="271" mass="29709">MGTFDQNGFAGTSVADLRTRMRAEHASLFRFADQCARLALEIAALIPLARANRQIVVSQFFARALSHFQGGLMLAESGMAIESLTLSRSLLETCFVMLAIGENAVTPGELLSHDDAMRLKHANVLRKSKDYPNVEPYRAKLDAYAERVAGAKEIGFYEFARRGKALATYDGLYRHLSNHALHATLSAVDDYLVKGTDGKYHVQYRPLLEKIPAAVLTACVGILLAGFACEKSGLSTPIISATLAATWNEYQSFDEAHNLWAGSTQTKAHQQ</sequence>
<dbReference type="Proteomes" id="UP000032614">
    <property type="component" value="Chromosome 3"/>
</dbReference>
<reference evidence="1 2" key="1">
    <citation type="journal article" date="2015" name="Genome Announc.">
        <title>Complete genome sequences for 59 burkholderia isolates, both pathogenic and near neighbor.</title>
        <authorList>
            <person name="Johnson S.L."/>
            <person name="Bishop-Lilly K.A."/>
            <person name="Ladner J.T."/>
            <person name="Daligault H.E."/>
            <person name="Davenport K.W."/>
            <person name="Jaissle J."/>
            <person name="Frey K.G."/>
            <person name="Koroleva G.I."/>
            <person name="Bruce D.C."/>
            <person name="Coyne S.R."/>
            <person name="Broomall S.M."/>
            <person name="Li P.E."/>
            <person name="Teshima H."/>
            <person name="Gibbons H.S."/>
            <person name="Palacios G.F."/>
            <person name="Rosenzweig C.N."/>
            <person name="Redden C.L."/>
            <person name="Xu Y."/>
            <person name="Minogue T.D."/>
            <person name="Chain P.S."/>
        </authorList>
    </citation>
    <scope>NUCLEOTIDE SEQUENCE [LARGE SCALE GENOMIC DNA]</scope>
    <source>
        <strain evidence="1 2">ATCC BAA-463</strain>
    </source>
</reference>
<protein>
    <recommendedName>
        <fullName evidence="3">HEPN AbiU2-like domain-containing protein</fullName>
    </recommendedName>
</protein>
<proteinExistence type="predicted"/>
<evidence type="ECO:0000313" key="2">
    <source>
        <dbReference type="Proteomes" id="UP000032614"/>
    </source>
</evidence>
<dbReference type="AlphaFoldDB" id="A0AAU8T8P5"/>
<dbReference type="InterPro" id="IPR043733">
    <property type="entry name" value="DUF5677"/>
</dbReference>
<dbReference type="EMBL" id="CP010025">
    <property type="protein sequence ID" value="AJZ56646.1"/>
    <property type="molecule type" value="Genomic_DNA"/>
</dbReference>
<accession>A0AAU8T8P5</accession>
<name>A0AAU8T8P5_9BURK</name>
<organism evidence="1 2">
    <name type="scientific">Paraburkholderia fungorum</name>
    <dbReference type="NCBI Taxonomy" id="134537"/>
    <lineage>
        <taxon>Bacteria</taxon>
        <taxon>Pseudomonadati</taxon>
        <taxon>Pseudomonadota</taxon>
        <taxon>Betaproteobacteria</taxon>
        <taxon>Burkholderiales</taxon>
        <taxon>Burkholderiaceae</taxon>
        <taxon>Paraburkholderia</taxon>
    </lineage>
</organism>
<evidence type="ECO:0008006" key="3">
    <source>
        <dbReference type="Google" id="ProtNLM"/>
    </source>
</evidence>
<evidence type="ECO:0000313" key="1">
    <source>
        <dbReference type="EMBL" id="AJZ56646.1"/>
    </source>
</evidence>